<protein>
    <submittedName>
        <fullName evidence="3">Uncharacterized protein</fullName>
    </submittedName>
</protein>
<feature type="region of interest" description="Disordered" evidence="2">
    <location>
        <begin position="1"/>
        <end position="54"/>
    </location>
</feature>
<evidence type="ECO:0000256" key="2">
    <source>
        <dbReference type="SAM" id="MobiDB-lite"/>
    </source>
</evidence>
<feature type="compositionally biased region" description="Low complexity" evidence="2">
    <location>
        <begin position="1"/>
        <end position="14"/>
    </location>
</feature>
<reference evidence="3 4" key="1">
    <citation type="journal article" date="2020" name="BMC Genomics">
        <title>Intraspecific diversification of the crop wild relative Brassica cretica Lam. using demographic model selection.</title>
        <authorList>
            <person name="Kioukis A."/>
            <person name="Michalopoulou V.A."/>
            <person name="Briers L."/>
            <person name="Pirintsos S."/>
            <person name="Studholme D.J."/>
            <person name="Pavlidis P."/>
            <person name="Sarris P.F."/>
        </authorList>
    </citation>
    <scope>NUCLEOTIDE SEQUENCE [LARGE SCALE GENOMIC DNA]</scope>
    <source>
        <strain evidence="4">cv. PFS-1207/04</strain>
    </source>
</reference>
<evidence type="ECO:0000313" key="4">
    <source>
        <dbReference type="Proteomes" id="UP000266723"/>
    </source>
</evidence>
<accession>A0ABQ7CLU5</accession>
<keyword evidence="4" id="KW-1185">Reference proteome</keyword>
<dbReference type="Proteomes" id="UP000266723">
    <property type="component" value="Unassembled WGS sequence"/>
</dbReference>
<feature type="coiled-coil region" evidence="1">
    <location>
        <begin position="124"/>
        <end position="172"/>
    </location>
</feature>
<organism evidence="3 4">
    <name type="scientific">Brassica cretica</name>
    <name type="common">Mustard</name>
    <dbReference type="NCBI Taxonomy" id="69181"/>
    <lineage>
        <taxon>Eukaryota</taxon>
        <taxon>Viridiplantae</taxon>
        <taxon>Streptophyta</taxon>
        <taxon>Embryophyta</taxon>
        <taxon>Tracheophyta</taxon>
        <taxon>Spermatophyta</taxon>
        <taxon>Magnoliopsida</taxon>
        <taxon>eudicotyledons</taxon>
        <taxon>Gunneridae</taxon>
        <taxon>Pentapetalae</taxon>
        <taxon>rosids</taxon>
        <taxon>malvids</taxon>
        <taxon>Brassicales</taxon>
        <taxon>Brassicaceae</taxon>
        <taxon>Brassiceae</taxon>
        <taxon>Brassica</taxon>
    </lineage>
</organism>
<keyword evidence="1" id="KW-0175">Coiled coil</keyword>
<name>A0ABQ7CLU5_BRACR</name>
<proteinExistence type="predicted"/>
<evidence type="ECO:0000313" key="3">
    <source>
        <dbReference type="EMBL" id="KAF3560782.1"/>
    </source>
</evidence>
<evidence type="ECO:0000256" key="1">
    <source>
        <dbReference type="SAM" id="Coils"/>
    </source>
</evidence>
<sequence>MSAKKGSSSRSASGDEVMITGSRRSPVVKLKPSPSLPGKKPKSGGMTTRSAQQSAVIARSAGSLATALSNLNLNVFPQDGTVLPIGDSSEVIQVLQGGLLREVEVLKRQVSREKEQRVAQEFEIRDFKEKVKDLEKVAEASSADALAMNQKNQELEEDIEALKAAAETFKFEMVMAVNEAMAVAQEEARSKGAPLPTFEDEPAIPPSSDIDVDSSSLENDLVIRRLHEDPGIIGDGGAEAFLGSLDRVWDSEVSGDSLIRSRDRGWNPEVSVIGPGGRMRIHGFSLRSGDRIGTLVYLDPEAFEAMLEPGCLDPEIAGWNPEEVTDMLRGCWCGCYDPSARLTLLSTSGEAGFRLLHVLFTLVLWGPRCALGCTGVSELARIGGLWRPDPARMPL</sequence>
<feature type="region of interest" description="Disordered" evidence="2">
    <location>
        <begin position="193"/>
        <end position="213"/>
    </location>
</feature>
<gene>
    <name evidence="3" type="ORF">DY000_02014514</name>
</gene>
<feature type="compositionally biased region" description="Low complexity" evidence="2">
    <location>
        <begin position="29"/>
        <end position="38"/>
    </location>
</feature>
<dbReference type="EMBL" id="QGKV02000759">
    <property type="protein sequence ID" value="KAF3560782.1"/>
    <property type="molecule type" value="Genomic_DNA"/>
</dbReference>
<comment type="caution">
    <text evidence="3">The sequence shown here is derived from an EMBL/GenBank/DDBJ whole genome shotgun (WGS) entry which is preliminary data.</text>
</comment>